<protein>
    <submittedName>
        <fullName evidence="1">Uncharacterized protein</fullName>
    </submittedName>
</protein>
<comment type="caution">
    <text evidence="1">The sequence shown here is derived from an EMBL/GenBank/DDBJ whole genome shotgun (WGS) entry which is preliminary data.</text>
</comment>
<evidence type="ECO:0000313" key="1">
    <source>
        <dbReference type="EMBL" id="GAA5801015.1"/>
    </source>
</evidence>
<accession>A0ABP9Y201</accession>
<keyword evidence="2" id="KW-1185">Reference proteome</keyword>
<sequence length="74" mass="8361">MSKNRIFDNNDKNDNSQTSLIPLSLKPGLGLKGFTLAVEKLEALTIEALELNGLKTKLKAIEEIVYRTKQQRME</sequence>
<gene>
    <name evidence="1" type="ORF">HPULCUR_006455</name>
</gene>
<evidence type="ECO:0000313" key="2">
    <source>
        <dbReference type="Proteomes" id="UP001476247"/>
    </source>
</evidence>
<dbReference type="Proteomes" id="UP001476247">
    <property type="component" value="Unassembled WGS sequence"/>
</dbReference>
<dbReference type="EMBL" id="BAABUJ010000017">
    <property type="protein sequence ID" value="GAA5801015.1"/>
    <property type="molecule type" value="Genomic_DNA"/>
</dbReference>
<name>A0ABP9Y201_9FUNG</name>
<organism evidence="1 2">
    <name type="scientific">Helicostylum pulchrum</name>
    <dbReference type="NCBI Taxonomy" id="562976"/>
    <lineage>
        <taxon>Eukaryota</taxon>
        <taxon>Fungi</taxon>
        <taxon>Fungi incertae sedis</taxon>
        <taxon>Mucoromycota</taxon>
        <taxon>Mucoromycotina</taxon>
        <taxon>Mucoromycetes</taxon>
        <taxon>Mucorales</taxon>
        <taxon>Mucorineae</taxon>
        <taxon>Mucoraceae</taxon>
        <taxon>Helicostylum</taxon>
    </lineage>
</organism>
<proteinExistence type="predicted"/>
<reference evidence="1 2" key="1">
    <citation type="submission" date="2024-04" db="EMBL/GenBank/DDBJ databases">
        <title>genome sequences of Mucor flavus KT1a and Helicostylum pulchrum KT1b strains isolation_sourced from the surface of a dry-aged beef.</title>
        <authorList>
            <person name="Toyotome T."/>
            <person name="Hosono M."/>
            <person name="Torimaru M."/>
            <person name="Fukuda K."/>
            <person name="Mikami N."/>
        </authorList>
    </citation>
    <scope>NUCLEOTIDE SEQUENCE [LARGE SCALE GENOMIC DNA]</scope>
    <source>
        <strain evidence="1 2">KT1b</strain>
    </source>
</reference>